<dbReference type="EMBL" id="JWZX01002897">
    <property type="protein sequence ID" value="KOO26050.1"/>
    <property type="molecule type" value="Genomic_DNA"/>
</dbReference>
<evidence type="ECO:0000256" key="1">
    <source>
        <dbReference type="SAM" id="MobiDB-lite"/>
    </source>
</evidence>
<comment type="caution">
    <text evidence="2">The sequence shown here is derived from an EMBL/GenBank/DDBJ whole genome shotgun (WGS) entry which is preliminary data.</text>
</comment>
<dbReference type="Proteomes" id="UP000037460">
    <property type="component" value="Unassembled WGS sequence"/>
</dbReference>
<protein>
    <submittedName>
        <fullName evidence="2">Uncharacterized protein</fullName>
    </submittedName>
</protein>
<keyword evidence="3" id="KW-1185">Reference proteome</keyword>
<evidence type="ECO:0000313" key="2">
    <source>
        <dbReference type="EMBL" id="KOO26050.1"/>
    </source>
</evidence>
<evidence type="ECO:0000313" key="3">
    <source>
        <dbReference type="Proteomes" id="UP000037460"/>
    </source>
</evidence>
<sequence length="155" mass="16845">MLQAQDEAIRKADKPREDSNDGDAELGSELLKRLQKMEGIWYSDDFYGSHGREWVQISATLVGAGTSSLVAVKVSGDANVPSGYETWRTRGLPDMGGASVPAQIQIRSDVRDPNGFSWIPGAVMLVADDQIAVTVSRALFSFTGHFFKHTIGEGE</sequence>
<proteinExistence type="predicted"/>
<accession>A0A0M0JHW2</accession>
<feature type="region of interest" description="Disordered" evidence="1">
    <location>
        <begin position="1"/>
        <end position="24"/>
    </location>
</feature>
<name>A0A0M0JHW2_9EUKA</name>
<organism evidence="2 3">
    <name type="scientific">Chrysochromulina tobinii</name>
    <dbReference type="NCBI Taxonomy" id="1460289"/>
    <lineage>
        <taxon>Eukaryota</taxon>
        <taxon>Haptista</taxon>
        <taxon>Haptophyta</taxon>
        <taxon>Prymnesiophyceae</taxon>
        <taxon>Prymnesiales</taxon>
        <taxon>Chrysochromulinaceae</taxon>
        <taxon>Chrysochromulina</taxon>
    </lineage>
</organism>
<dbReference type="AlphaFoldDB" id="A0A0M0JHW2"/>
<reference evidence="3" key="1">
    <citation type="journal article" date="2015" name="PLoS Genet.">
        <title>Genome Sequence and Transcriptome Analyses of Chrysochromulina tobin: Metabolic Tools for Enhanced Algal Fitness in the Prominent Order Prymnesiales (Haptophyceae).</title>
        <authorList>
            <person name="Hovde B.T."/>
            <person name="Deodato C.R."/>
            <person name="Hunsperger H.M."/>
            <person name="Ryken S.A."/>
            <person name="Yost W."/>
            <person name="Jha R.K."/>
            <person name="Patterson J."/>
            <person name="Monnat R.J. Jr."/>
            <person name="Barlow S.B."/>
            <person name="Starkenburg S.R."/>
            <person name="Cattolico R.A."/>
        </authorList>
    </citation>
    <scope>NUCLEOTIDE SEQUENCE</scope>
    <source>
        <strain evidence="3">CCMP291</strain>
    </source>
</reference>
<feature type="compositionally biased region" description="Basic and acidic residues" evidence="1">
    <location>
        <begin position="7"/>
        <end position="19"/>
    </location>
</feature>
<gene>
    <name evidence="2" type="ORF">Ctob_007360</name>
</gene>